<keyword evidence="3" id="KW-0540">Nuclease</keyword>
<organism evidence="3 4">
    <name type="scientific">Alicyclobacillus cycloheptanicus</name>
    <dbReference type="NCBI Taxonomy" id="1457"/>
    <lineage>
        <taxon>Bacteria</taxon>
        <taxon>Bacillati</taxon>
        <taxon>Bacillota</taxon>
        <taxon>Bacilli</taxon>
        <taxon>Bacillales</taxon>
        <taxon>Alicyclobacillaceae</taxon>
        <taxon>Alicyclobacillus</taxon>
    </lineage>
</organism>
<feature type="compositionally biased region" description="Polar residues" evidence="1">
    <location>
        <begin position="107"/>
        <end position="119"/>
    </location>
</feature>
<accession>A0ABT9XI14</accession>
<evidence type="ECO:0000313" key="4">
    <source>
        <dbReference type="Proteomes" id="UP001232973"/>
    </source>
</evidence>
<reference evidence="3 4" key="1">
    <citation type="submission" date="2023-07" db="EMBL/GenBank/DDBJ databases">
        <title>Genomic Encyclopedia of Type Strains, Phase IV (KMG-IV): sequencing the most valuable type-strain genomes for metagenomic binning, comparative biology and taxonomic classification.</title>
        <authorList>
            <person name="Goeker M."/>
        </authorList>
    </citation>
    <scope>NUCLEOTIDE SEQUENCE [LARGE SCALE GENOMIC DNA]</scope>
    <source>
        <strain evidence="3 4">DSM 4006</strain>
    </source>
</reference>
<name>A0ABT9XI14_9BACL</name>
<dbReference type="SUPFAM" id="SSF53335">
    <property type="entry name" value="S-adenosyl-L-methionine-dependent methyltransferases"/>
    <property type="match status" value="1"/>
</dbReference>
<evidence type="ECO:0000256" key="1">
    <source>
        <dbReference type="SAM" id="MobiDB-lite"/>
    </source>
</evidence>
<feature type="domain" description="GIY-YIG" evidence="2">
    <location>
        <begin position="14"/>
        <end position="89"/>
    </location>
</feature>
<gene>
    <name evidence="3" type="ORF">J2S03_001166</name>
</gene>
<proteinExistence type="predicted"/>
<dbReference type="RefSeq" id="WP_307015955.1">
    <property type="nucleotide sequence ID" value="NZ_CP067097.1"/>
</dbReference>
<comment type="caution">
    <text evidence="3">The sequence shown here is derived from an EMBL/GenBank/DDBJ whole genome shotgun (WGS) entry which is preliminary data.</text>
</comment>
<dbReference type="PANTHER" id="PTHR43591">
    <property type="entry name" value="METHYLTRANSFERASE"/>
    <property type="match status" value="1"/>
</dbReference>
<keyword evidence="3" id="KW-0255">Endonuclease</keyword>
<dbReference type="SUPFAM" id="SSF82771">
    <property type="entry name" value="GIY-YIG endonuclease"/>
    <property type="match status" value="1"/>
</dbReference>
<dbReference type="Pfam" id="PF08241">
    <property type="entry name" value="Methyltransf_11"/>
    <property type="match status" value="1"/>
</dbReference>
<evidence type="ECO:0000313" key="3">
    <source>
        <dbReference type="EMBL" id="MDQ0189346.1"/>
    </source>
</evidence>
<dbReference type="Gene3D" id="3.40.50.150">
    <property type="entry name" value="Vaccinia Virus protein VP39"/>
    <property type="match status" value="1"/>
</dbReference>
<dbReference type="EMBL" id="JAUSTP010000006">
    <property type="protein sequence ID" value="MDQ0189346.1"/>
    <property type="molecule type" value="Genomic_DNA"/>
</dbReference>
<feature type="region of interest" description="Disordered" evidence="1">
    <location>
        <begin position="100"/>
        <end position="136"/>
    </location>
</feature>
<keyword evidence="3" id="KW-0830">Ubiquinone</keyword>
<feature type="compositionally biased region" description="Basic and acidic residues" evidence="1">
    <location>
        <begin position="123"/>
        <end position="134"/>
    </location>
</feature>
<evidence type="ECO:0000259" key="2">
    <source>
        <dbReference type="PROSITE" id="PS50164"/>
    </source>
</evidence>
<dbReference type="Proteomes" id="UP001232973">
    <property type="component" value="Unassembled WGS sequence"/>
</dbReference>
<dbReference type="CDD" id="cd10456">
    <property type="entry name" value="GIY-YIG_UPF0213"/>
    <property type="match status" value="1"/>
</dbReference>
<dbReference type="Pfam" id="PF01541">
    <property type="entry name" value="GIY-YIG"/>
    <property type="match status" value="1"/>
</dbReference>
<dbReference type="InterPro" id="IPR013216">
    <property type="entry name" value="Methyltransf_11"/>
</dbReference>
<sequence>MHRTTPAFWKRATRMFYVYILTCRDGTFYTGYTNDVARRLAAHQRGVGGKYTRARRPVELSYVELCPDKSSAMRREWAIKQLTRQEKAALAAAWRPDAHTETGHAGTCSSPRQGGTAMTETFGETKGRRDRPLQPEKQLVQQQFSRSASAYVTSEMHADADKLAELVTWLAPSQDWITLDIATGGGHVAKALSPHVSHVFATDITPSMLRTAREHLGTAAIENVSFVVADAEDLPFLEDSFDAVTCRIAPHHFPDPQQFIREAARVLKPGGRFLLVDNIVPEDAALGTFYNHLEKLRDESHVRCASSREWETWMQAAGFTVVRSQERRKTFEFAPWVRRMARSEEQVEAVEQWLLQADETAAAFFAIAQEAGRVQSFQGLEWMALAQKGTN</sequence>
<dbReference type="PROSITE" id="PS50164">
    <property type="entry name" value="GIY_YIG"/>
    <property type="match status" value="1"/>
</dbReference>
<dbReference type="CDD" id="cd02440">
    <property type="entry name" value="AdoMet_MTases"/>
    <property type="match status" value="1"/>
</dbReference>
<dbReference type="PANTHER" id="PTHR43591:SF24">
    <property type="entry name" value="2-METHOXY-6-POLYPRENYL-1,4-BENZOQUINOL METHYLASE, MITOCHONDRIAL"/>
    <property type="match status" value="1"/>
</dbReference>
<dbReference type="Gene3D" id="3.40.1440.10">
    <property type="entry name" value="GIY-YIG endonuclease"/>
    <property type="match status" value="1"/>
</dbReference>
<keyword evidence="3" id="KW-0378">Hydrolase</keyword>
<keyword evidence="4" id="KW-1185">Reference proteome</keyword>
<dbReference type="InterPro" id="IPR035901">
    <property type="entry name" value="GIY-YIG_endonuc_sf"/>
</dbReference>
<dbReference type="InterPro" id="IPR000305">
    <property type="entry name" value="GIY-YIG_endonuc"/>
</dbReference>
<protein>
    <submittedName>
        <fullName evidence="3">Ubiquinone/menaquinone biosynthesis C-methylase UbiE/predicted GIY-YIG superfamily endonuclease</fullName>
    </submittedName>
</protein>
<dbReference type="InterPro" id="IPR029063">
    <property type="entry name" value="SAM-dependent_MTases_sf"/>
</dbReference>
<dbReference type="GO" id="GO:0004519">
    <property type="term" value="F:endonuclease activity"/>
    <property type="evidence" value="ECO:0007669"/>
    <property type="project" value="UniProtKB-KW"/>
</dbReference>